<keyword evidence="1" id="KW-1133">Transmembrane helix</keyword>
<keyword evidence="1" id="KW-0812">Transmembrane</keyword>
<sequence length="88" mass="10056">MNSFKVKNKTMPKAIHFAIVATQIVTLICLCLAFSVLVIKDFYHPLTGFTGPGLPGYPDSTVNKEYVDLWEYTGFYFAKNFNFFPYLT</sequence>
<dbReference type="STRING" id="251229.Chro_0515"/>
<dbReference type="HOGENOM" id="CLU_2463500_0_0_3"/>
<organism evidence="2 3">
    <name type="scientific">Chroococcidiopsis thermalis (strain PCC 7203)</name>
    <dbReference type="NCBI Taxonomy" id="251229"/>
    <lineage>
        <taxon>Bacteria</taxon>
        <taxon>Bacillati</taxon>
        <taxon>Cyanobacteriota</taxon>
        <taxon>Cyanophyceae</taxon>
        <taxon>Chroococcidiopsidales</taxon>
        <taxon>Chroococcidiopsidaceae</taxon>
        <taxon>Chroococcidiopsis</taxon>
    </lineage>
</organism>
<evidence type="ECO:0000313" key="2">
    <source>
        <dbReference type="EMBL" id="AFY86061.1"/>
    </source>
</evidence>
<feature type="transmembrane region" description="Helical" evidence="1">
    <location>
        <begin position="15"/>
        <end position="39"/>
    </location>
</feature>
<gene>
    <name evidence="2" type="ORF">Chro_0515</name>
</gene>
<dbReference type="Proteomes" id="UP000010384">
    <property type="component" value="Chromosome"/>
</dbReference>
<dbReference type="KEGG" id="cthe:Chro_0515"/>
<keyword evidence="3" id="KW-1185">Reference proteome</keyword>
<keyword evidence="1" id="KW-0472">Membrane</keyword>
<name>K9TV55_CHRTP</name>
<dbReference type="InParanoid" id="K9TV55"/>
<proteinExistence type="predicted"/>
<accession>K9TV55</accession>
<protein>
    <submittedName>
        <fullName evidence="2">Uncharacterized protein</fullName>
    </submittedName>
</protein>
<dbReference type="EMBL" id="CP003597">
    <property type="protein sequence ID" value="AFY86061.1"/>
    <property type="molecule type" value="Genomic_DNA"/>
</dbReference>
<evidence type="ECO:0000256" key="1">
    <source>
        <dbReference type="SAM" id="Phobius"/>
    </source>
</evidence>
<evidence type="ECO:0000313" key="3">
    <source>
        <dbReference type="Proteomes" id="UP000010384"/>
    </source>
</evidence>
<dbReference type="AlphaFoldDB" id="K9TV55"/>
<reference evidence="2 3" key="1">
    <citation type="submission" date="2012-06" db="EMBL/GenBank/DDBJ databases">
        <title>Finished chromosome of genome of Chroococcidiopsis thermalis PCC 7203.</title>
        <authorList>
            <consortium name="US DOE Joint Genome Institute"/>
            <person name="Gugger M."/>
            <person name="Coursin T."/>
            <person name="Rippka R."/>
            <person name="Tandeau De Marsac N."/>
            <person name="Huntemann M."/>
            <person name="Wei C.-L."/>
            <person name="Han J."/>
            <person name="Detter J.C."/>
            <person name="Han C."/>
            <person name="Tapia R."/>
            <person name="Davenport K."/>
            <person name="Daligault H."/>
            <person name="Erkkila T."/>
            <person name="Gu W."/>
            <person name="Munk A.C.C."/>
            <person name="Teshima H."/>
            <person name="Xu Y."/>
            <person name="Chain P."/>
            <person name="Chen A."/>
            <person name="Krypides N."/>
            <person name="Mavromatis K."/>
            <person name="Markowitz V."/>
            <person name="Szeto E."/>
            <person name="Ivanova N."/>
            <person name="Mikhailova N."/>
            <person name="Ovchinnikova G."/>
            <person name="Pagani I."/>
            <person name="Pati A."/>
            <person name="Goodwin L."/>
            <person name="Peters L."/>
            <person name="Pitluck S."/>
            <person name="Woyke T."/>
            <person name="Kerfeld C."/>
        </authorList>
    </citation>
    <scope>NUCLEOTIDE SEQUENCE [LARGE SCALE GENOMIC DNA]</scope>
    <source>
        <strain evidence="2 3">PCC 7203</strain>
    </source>
</reference>